<accession>A0A7S2RQD4</accession>
<feature type="compositionally biased region" description="Low complexity" evidence="1">
    <location>
        <begin position="285"/>
        <end position="294"/>
    </location>
</feature>
<feature type="compositionally biased region" description="Low complexity" evidence="1">
    <location>
        <begin position="51"/>
        <end position="66"/>
    </location>
</feature>
<evidence type="ECO:0008006" key="3">
    <source>
        <dbReference type="Google" id="ProtNLM"/>
    </source>
</evidence>
<proteinExistence type="predicted"/>
<name>A0A7S2RQD4_9STRA</name>
<dbReference type="EMBL" id="HBHJ01010581">
    <property type="protein sequence ID" value="CAD9677709.1"/>
    <property type="molecule type" value="Transcribed_RNA"/>
</dbReference>
<feature type="compositionally biased region" description="Low complexity" evidence="1">
    <location>
        <begin position="96"/>
        <end position="118"/>
    </location>
</feature>
<feature type="compositionally biased region" description="Basic and acidic residues" evidence="1">
    <location>
        <begin position="1"/>
        <end position="25"/>
    </location>
</feature>
<organism evidence="2">
    <name type="scientific">Rhizochromulina marina</name>
    <dbReference type="NCBI Taxonomy" id="1034831"/>
    <lineage>
        <taxon>Eukaryota</taxon>
        <taxon>Sar</taxon>
        <taxon>Stramenopiles</taxon>
        <taxon>Ochrophyta</taxon>
        <taxon>Dictyochophyceae</taxon>
        <taxon>Rhizochromulinales</taxon>
        <taxon>Rhizochromulina</taxon>
    </lineage>
</organism>
<sequence>MSKRQKDDRQLRPHEVEQLESKSEEAGVFVRAPQEKLAKRRIVRARKPGDAVQAAAATVGPATSGGTLAGATLVPKAPQSAAQPLPASSSGGGGEETAAAVTTAAAGAAAEAALELPSNPFAGFSGLTGSSAEGAMSANPFSGFHGLTKPPSKGLAATAPGSSENSSAVPGPSAIGRQLSCHADHHENQPGGDVSGAAPLSLFLASQATGTEDSLGKPSVEGQTLGTKAGAASTTSAPTSTSNKAGKLEETSGREDGEAAQGPETDEQEKHQAREEEQQEEAGEAGEAAPAASS</sequence>
<reference evidence="2" key="1">
    <citation type="submission" date="2021-01" db="EMBL/GenBank/DDBJ databases">
        <authorList>
            <person name="Corre E."/>
            <person name="Pelletier E."/>
            <person name="Niang G."/>
            <person name="Scheremetjew M."/>
            <person name="Finn R."/>
            <person name="Kale V."/>
            <person name="Holt S."/>
            <person name="Cochrane G."/>
            <person name="Meng A."/>
            <person name="Brown T."/>
            <person name="Cohen L."/>
        </authorList>
    </citation>
    <scope>NUCLEOTIDE SEQUENCE</scope>
    <source>
        <strain evidence="2">CCMP1243</strain>
    </source>
</reference>
<feature type="region of interest" description="Disordered" evidence="1">
    <location>
        <begin position="1"/>
        <end position="294"/>
    </location>
</feature>
<evidence type="ECO:0000313" key="2">
    <source>
        <dbReference type="EMBL" id="CAD9677709.1"/>
    </source>
</evidence>
<dbReference type="AlphaFoldDB" id="A0A7S2RQD4"/>
<feature type="compositionally biased region" description="Basic and acidic residues" evidence="1">
    <location>
        <begin position="246"/>
        <end position="257"/>
    </location>
</feature>
<gene>
    <name evidence="2" type="ORF">RMAR1173_LOCUS6900</name>
</gene>
<evidence type="ECO:0000256" key="1">
    <source>
        <dbReference type="SAM" id="MobiDB-lite"/>
    </source>
</evidence>
<protein>
    <recommendedName>
        <fullName evidence="3">Nuclear pore complex NUP2/50/61 domain-containing protein</fullName>
    </recommendedName>
</protein>
<feature type="compositionally biased region" description="Low complexity" evidence="1">
    <location>
        <begin position="229"/>
        <end position="242"/>
    </location>
</feature>
<feature type="compositionally biased region" description="Low complexity" evidence="1">
    <location>
        <begin position="77"/>
        <end position="89"/>
    </location>
</feature>